<name>A0A6I6K3E4_9BACT</name>
<keyword evidence="4" id="KW-1185">Reference proteome</keyword>
<proteinExistence type="predicted"/>
<keyword evidence="2" id="KW-0472">Membrane</keyword>
<dbReference type="KEGG" id="mcos:GM418_12525"/>
<keyword evidence="2" id="KW-0812">Transmembrane</keyword>
<dbReference type="RefSeq" id="WP_158866676.1">
    <property type="nucleotide sequence ID" value="NZ_CP046401.1"/>
</dbReference>
<accession>A0A6I6K3E4</accession>
<dbReference type="Pfam" id="PF16118">
    <property type="entry name" value="DUF4834"/>
    <property type="match status" value="1"/>
</dbReference>
<reference evidence="3 4" key="1">
    <citation type="submission" date="2019-11" db="EMBL/GenBank/DDBJ databases">
        <authorList>
            <person name="Zheng R.K."/>
            <person name="Sun C.M."/>
        </authorList>
    </citation>
    <scope>NUCLEOTIDE SEQUENCE [LARGE SCALE GENOMIC DNA]</scope>
    <source>
        <strain evidence="3 4">WC007</strain>
    </source>
</reference>
<keyword evidence="2" id="KW-1133">Transmembrane helix</keyword>
<feature type="transmembrane region" description="Helical" evidence="2">
    <location>
        <begin position="6"/>
        <end position="26"/>
    </location>
</feature>
<evidence type="ECO:0000256" key="2">
    <source>
        <dbReference type="SAM" id="Phobius"/>
    </source>
</evidence>
<gene>
    <name evidence="3" type="ORF">GM418_12525</name>
</gene>
<feature type="compositionally biased region" description="Basic and acidic residues" evidence="1">
    <location>
        <begin position="60"/>
        <end position="79"/>
    </location>
</feature>
<evidence type="ECO:0000256" key="1">
    <source>
        <dbReference type="SAM" id="MobiDB-lite"/>
    </source>
</evidence>
<evidence type="ECO:0000313" key="3">
    <source>
        <dbReference type="EMBL" id="QGY44454.1"/>
    </source>
</evidence>
<feature type="compositionally biased region" description="Low complexity" evidence="1">
    <location>
        <begin position="48"/>
        <end position="58"/>
    </location>
</feature>
<dbReference type="EMBL" id="CP046401">
    <property type="protein sequence ID" value="QGY44454.1"/>
    <property type="molecule type" value="Genomic_DNA"/>
</dbReference>
<sequence length="92" mass="11190">MDILTILYIFNFIRTLFVIAIIYFVIRIISRYVLPLLIDKGVKNMQQKMQEQQRQNQRSTKREGEVTIEKNRRQNKNFDQDDGEYIDFEEVE</sequence>
<organism evidence="3 4">
    <name type="scientific">Maribellus comscasis</name>
    <dbReference type="NCBI Taxonomy" id="2681766"/>
    <lineage>
        <taxon>Bacteria</taxon>
        <taxon>Pseudomonadati</taxon>
        <taxon>Bacteroidota</taxon>
        <taxon>Bacteroidia</taxon>
        <taxon>Marinilabiliales</taxon>
        <taxon>Prolixibacteraceae</taxon>
        <taxon>Maribellus</taxon>
    </lineage>
</organism>
<evidence type="ECO:0000313" key="4">
    <source>
        <dbReference type="Proteomes" id="UP000428260"/>
    </source>
</evidence>
<feature type="region of interest" description="Disordered" evidence="1">
    <location>
        <begin position="48"/>
        <end position="92"/>
    </location>
</feature>
<protein>
    <submittedName>
        <fullName evidence="3">DUF4834 family protein</fullName>
    </submittedName>
</protein>
<feature type="compositionally biased region" description="Acidic residues" evidence="1">
    <location>
        <begin position="80"/>
        <end position="92"/>
    </location>
</feature>
<dbReference type="InterPro" id="IPR032272">
    <property type="entry name" value="DUF4834"/>
</dbReference>
<dbReference type="AlphaFoldDB" id="A0A6I6K3E4"/>
<dbReference type="Proteomes" id="UP000428260">
    <property type="component" value="Chromosome"/>
</dbReference>